<evidence type="ECO:0000313" key="3">
    <source>
        <dbReference type="Proteomes" id="UP000499080"/>
    </source>
</evidence>
<name>A0A4Y2Q2E2_ARAVE</name>
<dbReference type="AlphaFoldDB" id="A0A4Y2Q2E2"/>
<reference evidence="2 3" key="1">
    <citation type="journal article" date="2019" name="Sci. Rep.">
        <title>Orb-weaving spider Araneus ventricosus genome elucidates the spidroin gene catalogue.</title>
        <authorList>
            <person name="Kono N."/>
            <person name="Nakamura H."/>
            <person name="Ohtoshi R."/>
            <person name="Moran D.A.P."/>
            <person name="Shinohara A."/>
            <person name="Yoshida Y."/>
            <person name="Fujiwara M."/>
            <person name="Mori M."/>
            <person name="Tomita M."/>
            <person name="Arakawa K."/>
        </authorList>
    </citation>
    <scope>NUCLEOTIDE SEQUENCE [LARGE SCALE GENOMIC DNA]</scope>
</reference>
<keyword evidence="1" id="KW-0175">Coiled coil</keyword>
<organism evidence="2 3">
    <name type="scientific">Araneus ventricosus</name>
    <name type="common">Orbweaver spider</name>
    <name type="synonym">Epeira ventricosa</name>
    <dbReference type="NCBI Taxonomy" id="182803"/>
    <lineage>
        <taxon>Eukaryota</taxon>
        <taxon>Metazoa</taxon>
        <taxon>Ecdysozoa</taxon>
        <taxon>Arthropoda</taxon>
        <taxon>Chelicerata</taxon>
        <taxon>Arachnida</taxon>
        <taxon>Araneae</taxon>
        <taxon>Araneomorphae</taxon>
        <taxon>Entelegynae</taxon>
        <taxon>Araneoidea</taxon>
        <taxon>Araneidae</taxon>
        <taxon>Araneus</taxon>
    </lineage>
</organism>
<comment type="caution">
    <text evidence="2">The sequence shown here is derived from an EMBL/GenBank/DDBJ whole genome shotgun (WGS) entry which is preliminary data.</text>
</comment>
<dbReference type="Proteomes" id="UP000499080">
    <property type="component" value="Unassembled WGS sequence"/>
</dbReference>
<proteinExistence type="predicted"/>
<feature type="coiled-coil region" evidence="1">
    <location>
        <begin position="14"/>
        <end position="41"/>
    </location>
</feature>
<dbReference type="EMBL" id="BGPR01296881">
    <property type="protein sequence ID" value="GBN57689.1"/>
    <property type="molecule type" value="Genomic_DNA"/>
</dbReference>
<evidence type="ECO:0000256" key="1">
    <source>
        <dbReference type="SAM" id="Coils"/>
    </source>
</evidence>
<accession>A0A4Y2Q2E2</accession>
<protein>
    <submittedName>
        <fullName evidence="2">Uncharacterized protein</fullName>
    </submittedName>
</protein>
<gene>
    <name evidence="2" type="ORF">AVEN_92682_1</name>
</gene>
<sequence length="48" mass="6004">NAETEMARKKEMIMNLSIQRKAEYERRRAQKEKEFEKIKEEERYIGFH</sequence>
<evidence type="ECO:0000313" key="2">
    <source>
        <dbReference type="EMBL" id="GBN57689.1"/>
    </source>
</evidence>
<feature type="non-terminal residue" evidence="2">
    <location>
        <position position="1"/>
    </location>
</feature>
<keyword evidence="3" id="KW-1185">Reference proteome</keyword>